<name>A0A383EFN2_9ZZZZ</name>
<proteinExistence type="predicted"/>
<evidence type="ECO:0000313" key="1">
    <source>
        <dbReference type="EMBL" id="SVE55439.1"/>
    </source>
</evidence>
<gene>
    <name evidence="1" type="ORF">METZ01_LOCUS508293</name>
</gene>
<dbReference type="EMBL" id="UINC01225392">
    <property type="protein sequence ID" value="SVE55439.1"/>
    <property type="molecule type" value="Genomic_DNA"/>
</dbReference>
<accession>A0A383EFN2</accession>
<protein>
    <submittedName>
        <fullName evidence="1">Uncharacterized protein</fullName>
    </submittedName>
</protein>
<reference evidence="1" key="1">
    <citation type="submission" date="2018-05" db="EMBL/GenBank/DDBJ databases">
        <authorList>
            <person name="Lanie J.A."/>
            <person name="Ng W.-L."/>
            <person name="Kazmierczak K.M."/>
            <person name="Andrzejewski T.M."/>
            <person name="Davidsen T.M."/>
            <person name="Wayne K.J."/>
            <person name="Tettelin H."/>
            <person name="Glass J.I."/>
            <person name="Rusch D."/>
            <person name="Podicherti R."/>
            <person name="Tsui H.-C.T."/>
            <person name="Winkler M.E."/>
        </authorList>
    </citation>
    <scope>NUCLEOTIDE SEQUENCE</scope>
</reference>
<organism evidence="1">
    <name type="scientific">marine metagenome</name>
    <dbReference type="NCBI Taxonomy" id="408172"/>
    <lineage>
        <taxon>unclassified sequences</taxon>
        <taxon>metagenomes</taxon>
        <taxon>ecological metagenomes</taxon>
    </lineage>
</organism>
<feature type="non-terminal residue" evidence="1">
    <location>
        <position position="101"/>
    </location>
</feature>
<dbReference type="AlphaFoldDB" id="A0A383EFN2"/>
<sequence>MKKISFLICLSILCAKEPKSMDEFVYDHLMLTKSKMASSPTVWLDVQEGYLRHYTVHFADQLLDSLDQKALSSYHAGIRHFRKIEDLRVEVIKGEDFDYTI</sequence>